<accession>A0AAE7SYD0</accession>
<keyword evidence="2" id="KW-1185">Reference proteome</keyword>
<dbReference type="KEGG" id="vg:80539492"/>
<dbReference type="Pfam" id="PF06061">
    <property type="entry name" value="Baculo_ME53"/>
    <property type="match status" value="1"/>
</dbReference>
<dbReference type="EMBL" id="MT844067">
    <property type="protein sequence ID" value="QOD40091.1"/>
    <property type="molecule type" value="Genomic_DNA"/>
</dbReference>
<organism evidence="1 2">
    <name type="scientific">Matsumuraeses phaseoli granulovirus</name>
    <dbReference type="NCBI Taxonomy" id="2760664"/>
    <lineage>
        <taxon>Viruses</taxon>
        <taxon>Viruses incertae sedis</taxon>
        <taxon>Naldaviricetes</taxon>
        <taxon>Lefavirales</taxon>
        <taxon>Baculoviridae</taxon>
        <taxon>Betabaculovirus</taxon>
        <taxon>Betabaculovirus maphaseoli</taxon>
    </lineage>
</organism>
<reference evidence="1" key="1">
    <citation type="journal article" date="2020" name="Viruses">
        <title>Genome Analysis of a Novel Clade b Betabaculovirus Isolated from the Legume Pest Matsumuraeses phaseoli (Lepidoptera: Tortricidae).</title>
        <authorList>
            <person name="Shu R."/>
            <person name="Meng Q."/>
            <person name="Miao L."/>
            <person name="Liang H."/>
            <person name="Chen J."/>
            <person name="Xu Y."/>
            <person name="Cheng L."/>
            <person name="Jin W."/>
            <person name="Qin Q."/>
            <person name="Zhang H."/>
        </authorList>
    </citation>
    <scope>NUCLEOTIDE SEQUENCE</scope>
    <source>
        <strain evidence="1">IOZ01</strain>
    </source>
</reference>
<proteinExistence type="predicted"/>
<protein>
    <submittedName>
        <fullName evidence="1">Me53</fullName>
    </submittedName>
</protein>
<dbReference type="GeneID" id="80539492"/>
<name>A0AAE7SYD0_9BBAC</name>
<evidence type="ECO:0000313" key="2">
    <source>
        <dbReference type="Proteomes" id="UP000829694"/>
    </source>
</evidence>
<evidence type="ECO:0000313" key="1">
    <source>
        <dbReference type="EMBL" id="QOD40091.1"/>
    </source>
</evidence>
<dbReference type="InterPro" id="IPR010336">
    <property type="entry name" value="Baculo_ME53"/>
</dbReference>
<dbReference type="Proteomes" id="UP000829694">
    <property type="component" value="Segment"/>
</dbReference>
<sequence length="311" mass="36433">MLVVFKFYTMTDMRVQYMSKETQEVVNGLVGVAQKLIYGLDPTPCFVCKRSFREINKHNPFIFIVLKLFFDIKNDVLNFACLHCCQQGTKLMDVIELYPTLKLHDVKKLMYYGALKKFVFNFVDTKTVLYKKIAVTHNLDSVLDQVMNEKANNEEIDTLRLVRENSIVAEDALMSLRVDYGKEYNFDQPLAFNGKLINAVNQHCAITKYHVEVYYKQYTKYSPFMVNYNRPNCDECIYCANKVNAETNHPVLHCSICGPTNPNYFGLTLKMMVPFWKGQYNYNKVYWKTLKHKGVVMCNLMLYAEDTRREQ</sequence>
<dbReference type="GO" id="GO:0008270">
    <property type="term" value="F:zinc ion binding"/>
    <property type="evidence" value="ECO:0007669"/>
    <property type="project" value="InterPro"/>
</dbReference>
<gene>
    <name evidence="1" type="primary">me53</name>
    <name evidence="1" type="ORF">H4Q86_128</name>
</gene>
<dbReference type="GO" id="GO:0003677">
    <property type="term" value="F:DNA binding"/>
    <property type="evidence" value="ECO:0007669"/>
    <property type="project" value="InterPro"/>
</dbReference>
<dbReference type="RefSeq" id="YP_010800846.1">
    <property type="nucleotide sequence ID" value="NC_076905.1"/>
</dbReference>